<protein>
    <submittedName>
        <fullName evidence="2">Uncharacterized protein</fullName>
    </submittedName>
</protein>
<dbReference type="EMBL" id="JBBPFD010000004">
    <property type="protein sequence ID" value="KAK7929346.1"/>
    <property type="molecule type" value="Genomic_DNA"/>
</dbReference>
<keyword evidence="3" id="KW-1185">Reference proteome</keyword>
<organism evidence="2 3">
    <name type="scientific">Mugilogobius chulae</name>
    <name type="common">yellowstripe goby</name>
    <dbReference type="NCBI Taxonomy" id="88201"/>
    <lineage>
        <taxon>Eukaryota</taxon>
        <taxon>Metazoa</taxon>
        <taxon>Chordata</taxon>
        <taxon>Craniata</taxon>
        <taxon>Vertebrata</taxon>
        <taxon>Euteleostomi</taxon>
        <taxon>Actinopterygii</taxon>
        <taxon>Neopterygii</taxon>
        <taxon>Teleostei</taxon>
        <taxon>Neoteleostei</taxon>
        <taxon>Acanthomorphata</taxon>
        <taxon>Gobiaria</taxon>
        <taxon>Gobiiformes</taxon>
        <taxon>Gobioidei</taxon>
        <taxon>Gobiidae</taxon>
        <taxon>Gobionellinae</taxon>
        <taxon>Mugilogobius</taxon>
    </lineage>
</organism>
<evidence type="ECO:0000256" key="1">
    <source>
        <dbReference type="SAM" id="MobiDB-lite"/>
    </source>
</evidence>
<evidence type="ECO:0000313" key="3">
    <source>
        <dbReference type="Proteomes" id="UP001460270"/>
    </source>
</evidence>
<accession>A0AAW0PKF8</accession>
<dbReference type="AlphaFoldDB" id="A0AAW0PKF8"/>
<evidence type="ECO:0000313" key="2">
    <source>
        <dbReference type="EMBL" id="KAK7929346.1"/>
    </source>
</evidence>
<feature type="compositionally biased region" description="Basic and acidic residues" evidence="1">
    <location>
        <begin position="60"/>
        <end position="91"/>
    </location>
</feature>
<proteinExistence type="predicted"/>
<sequence length="114" mass="13189">MITDETRGKSERVMEEEEEERGAEVKIGEGFYTWLDVSSPRVKCARNTARARQEGMNLWRGEREERRKERRGKDKESREEREGRTEEGEKGGRKREGRTEGKRRGGAGEGGSEE</sequence>
<reference evidence="3" key="1">
    <citation type="submission" date="2024-04" db="EMBL/GenBank/DDBJ databases">
        <title>Salinicola lusitanus LLJ914,a marine bacterium isolated from the Okinawa Trough.</title>
        <authorList>
            <person name="Li J."/>
        </authorList>
    </citation>
    <scope>NUCLEOTIDE SEQUENCE [LARGE SCALE GENOMIC DNA]</scope>
</reference>
<name>A0AAW0PKF8_9GOBI</name>
<feature type="region of interest" description="Disordered" evidence="1">
    <location>
        <begin position="1"/>
        <end position="23"/>
    </location>
</feature>
<dbReference type="Proteomes" id="UP001460270">
    <property type="component" value="Unassembled WGS sequence"/>
</dbReference>
<feature type="region of interest" description="Disordered" evidence="1">
    <location>
        <begin position="48"/>
        <end position="114"/>
    </location>
</feature>
<feature type="compositionally biased region" description="Basic and acidic residues" evidence="1">
    <location>
        <begin position="1"/>
        <end position="13"/>
    </location>
</feature>
<comment type="caution">
    <text evidence="2">The sequence shown here is derived from an EMBL/GenBank/DDBJ whole genome shotgun (WGS) entry which is preliminary data.</text>
</comment>
<gene>
    <name evidence="2" type="ORF">WMY93_005741</name>
</gene>